<evidence type="ECO:0000313" key="3">
    <source>
        <dbReference type="Proteomes" id="UP000199514"/>
    </source>
</evidence>
<name>A0A1I1J6W1_9BACT</name>
<keyword evidence="1" id="KW-1133">Transmembrane helix</keyword>
<proteinExistence type="predicted"/>
<organism evidence="2 3">
    <name type="scientific">Flexibacter flexilis DSM 6793</name>
    <dbReference type="NCBI Taxonomy" id="927664"/>
    <lineage>
        <taxon>Bacteria</taxon>
        <taxon>Pseudomonadati</taxon>
        <taxon>Bacteroidota</taxon>
        <taxon>Cytophagia</taxon>
        <taxon>Cytophagales</taxon>
        <taxon>Flexibacteraceae</taxon>
        <taxon>Flexibacter</taxon>
    </lineage>
</organism>
<accession>A0A1I1J6W1</accession>
<reference evidence="2 3" key="1">
    <citation type="submission" date="2016-10" db="EMBL/GenBank/DDBJ databases">
        <authorList>
            <person name="de Groot N.N."/>
        </authorList>
    </citation>
    <scope>NUCLEOTIDE SEQUENCE [LARGE SCALE GENOMIC DNA]</scope>
    <source>
        <strain evidence="2 3">DSM 6793</strain>
    </source>
</reference>
<keyword evidence="1" id="KW-0812">Transmembrane</keyword>
<keyword evidence="1" id="KW-0472">Membrane</keyword>
<dbReference type="AlphaFoldDB" id="A0A1I1J6W1"/>
<dbReference type="Proteomes" id="UP000199514">
    <property type="component" value="Unassembled WGS sequence"/>
</dbReference>
<sequence length="381" mass="43466">MQNLELTEQIEAYLEGQLSQAERHAFELEMAQNADLKNEVHLQEQAARLVRAGAAMQLKTELGQMHEALFGQAAMQKARQQFWAKIVGGGLLLSAVAIWYFWPKSEPNILPEPLKKPVPVVVQPPKTELPLVAETPVKNTENEIVTENKKPVTIPNIHKKSERKTAKRKPMAVVNDNAKYAFHYRFHEGQLTLFGKFDQQQADFRYDRQGQQYLAHGHEFYKLSETGGKVLPLKPVTDASILAQLLPQQNTETQHIDKGFLGTTSQLGEGLEERFVNKNTANNALKLASGVVEVTPQTLLNTHNPNYDFHYQFDDTFLTLYGAFGGVNKKVVRNAEDQYFLILTDRNEIYELEKTDSVRPLRKLKKKYWKKVVLVPEEEEL</sequence>
<protein>
    <submittedName>
        <fullName evidence="2">Uncharacterized protein</fullName>
    </submittedName>
</protein>
<dbReference type="OrthoDB" id="1444051at2"/>
<feature type="transmembrane region" description="Helical" evidence="1">
    <location>
        <begin position="82"/>
        <end position="102"/>
    </location>
</feature>
<dbReference type="EMBL" id="FOLE01000005">
    <property type="protein sequence ID" value="SFC43861.1"/>
    <property type="molecule type" value="Genomic_DNA"/>
</dbReference>
<dbReference type="RefSeq" id="WP_091511958.1">
    <property type="nucleotide sequence ID" value="NZ_FOLE01000005.1"/>
</dbReference>
<evidence type="ECO:0000256" key="1">
    <source>
        <dbReference type="SAM" id="Phobius"/>
    </source>
</evidence>
<gene>
    <name evidence="2" type="ORF">SAMN05421780_105216</name>
</gene>
<keyword evidence="3" id="KW-1185">Reference proteome</keyword>
<dbReference type="STRING" id="927664.SAMN05421780_105216"/>
<evidence type="ECO:0000313" key="2">
    <source>
        <dbReference type="EMBL" id="SFC43861.1"/>
    </source>
</evidence>